<evidence type="ECO:0000313" key="3">
    <source>
        <dbReference type="Proteomes" id="UP000019249"/>
    </source>
</evidence>
<proteinExistence type="predicted"/>
<reference evidence="2 3" key="1">
    <citation type="journal article" date="2014" name="Int. J. Syst. Evol. Microbiol.">
        <title>Listeria floridensis sp. nov., Listeria aquatica sp. nov., Listeria cornellensis sp. nov., Listeria riparia sp. nov. and Listeria grandensis sp. nov., from agricultural and natural environments.</title>
        <authorList>
            <person name="den Bakker H.C."/>
            <person name="Warchocki S."/>
            <person name="Wright E.M."/>
            <person name="Allred A.F."/>
            <person name="Ahlstrom C."/>
            <person name="Manuel C.S."/>
            <person name="Stasiewicz M.J."/>
            <person name="Burrell A."/>
            <person name="Roof S."/>
            <person name="Strawn L."/>
            <person name="Fortes E.D."/>
            <person name="Nightingale K.K."/>
            <person name="Kephart D."/>
            <person name="Wiedmann M."/>
        </authorList>
    </citation>
    <scope>NUCLEOTIDE SEQUENCE [LARGE SCALE GENOMIC DNA]</scope>
    <source>
        <strain evidence="2 3">FSL S10-1187</strain>
    </source>
</reference>
<accession>A0ABP3AVT7</accession>
<feature type="domain" description="Antirepressor protein C-terminal" evidence="1">
    <location>
        <begin position="1"/>
        <end position="72"/>
    </location>
</feature>
<feature type="non-terminal residue" evidence="2">
    <location>
        <position position="1"/>
    </location>
</feature>
<keyword evidence="3" id="KW-1185">Reference proteome</keyword>
<organism evidence="2 3">
    <name type="scientific">Listeria floridensis FSL S10-1187</name>
    <dbReference type="NCBI Taxonomy" id="1265817"/>
    <lineage>
        <taxon>Bacteria</taxon>
        <taxon>Bacillati</taxon>
        <taxon>Bacillota</taxon>
        <taxon>Bacilli</taxon>
        <taxon>Bacillales</taxon>
        <taxon>Listeriaceae</taxon>
        <taxon>Listeria</taxon>
    </lineage>
</organism>
<protein>
    <submittedName>
        <fullName evidence="2">Prophage antirepressor</fullName>
    </submittedName>
</protein>
<sequence>AKDYGMSARQLNAKLHDLGVQYNLSGTWFLYSDYQDKGYTHSKTFTREYGGTNSHTYWTQEGRLFLYHKLKEHGILPKLEQQSEVTAYENI</sequence>
<dbReference type="InterPro" id="IPR005039">
    <property type="entry name" value="Ant_C"/>
</dbReference>
<dbReference type="Proteomes" id="UP000019249">
    <property type="component" value="Unassembled WGS sequence"/>
</dbReference>
<comment type="caution">
    <text evidence="2">The sequence shown here is derived from an EMBL/GenBank/DDBJ whole genome shotgun (WGS) entry which is preliminary data.</text>
</comment>
<gene>
    <name evidence="2" type="ORF">MFLO_12386</name>
</gene>
<dbReference type="Pfam" id="PF03374">
    <property type="entry name" value="ANT"/>
    <property type="match status" value="1"/>
</dbReference>
<evidence type="ECO:0000259" key="1">
    <source>
        <dbReference type="Pfam" id="PF03374"/>
    </source>
</evidence>
<name>A0ABP3AVT7_9LIST</name>
<dbReference type="EMBL" id="AODF01000029">
    <property type="protein sequence ID" value="EUJ28194.1"/>
    <property type="molecule type" value="Genomic_DNA"/>
</dbReference>
<dbReference type="RefSeq" id="WP_036098015.1">
    <property type="nucleotide sequence ID" value="NZ_AODF01000029.1"/>
</dbReference>
<evidence type="ECO:0000313" key="2">
    <source>
        <dbReference type="EMBL" id="EUJ28194.1"/>
    </source>
</evidence>